<evidence type="ECO:0008006" key="3">
    <source>
        <dbReference type="Google" id="ProtNLM"/>
    </source>
</evidence>
<reference evidence="1 2" key="1">
    <citation type="submission" date="2016-10" db="EMBL/GenBank/DDBJ databases">
        <authorList>
            <person name="de Groot N.N."/>
        </authorList>
    </citation>
    <scope>NUCLEOTIDE SEQUENCE [LARGE SCALE GENOMIC DNA]</scope>
    <source>
        <strain evidence="1 2">DSM 9179</strain>
    </source>
</reference>
<proteinExistence type="predicted"/>
<sequence length="398" mass="46550">MINYDKDKVFFWLEINKDSFLARIKCTVRYILRCSIRKQLINDIDLSKDNIFFMSDKRSDYIGLFNEVYNQCNYSKGILEITRIKTINLGNFILLIKNIKLLFKINKKELLNIAKECLELDLSNVKFGLLEKLYIYSNLISLFEFESLIDNLKCKRNIIVFADTKPLEGVLVKKANSKGINTITMQHAIFSDNLNLQSVNILNYLNVPSKNILVWGTMTKNLFLKYNPRSNIHVLGNPVLRNIENAKKENTIGIVLDIPEMVVYNQKLIDIVCKIAIEHNKVIIIRKHPADIKNKYVINYNNIIYNKNLDEAYFIVGHTSTMVFTYLSQGCKVLQYRSDLIYNRLSESLTFENIEELRSRIKNIESLDFSIESKKHVTYIGEESKILYKQFFDKINEI</sequence>
<evidence type="ECO:0000313" key="1">
    <source>
        <dbReference type="EMBL" id="SEW42068.1"/>
    </source>
</evidence>
<dbReference type="STRING" id="99656.SAMN05421659_11866"/>
<dbReference type="OrthoDB" id="1492777at2"/>
<dbReference type="EMBL" id="FOJI01000018">
    <property type="protein sequence ID" value="SEW42068.1"/>
    <property type="molecule type" value="Genomic_DNA"/>
</dbReference>
<protein>
    <recommendedName>
        <fullName evidence="3">CDP-Glycerol:Poly(Glycerophosphate) glycerophosphotransferase</fullName>
    </recommendedName>
</protein>
<dbReference type="Proteomes" id="UP000199701">
    <property type="component" value="Unassembled WGS sequence"/>
</dbReference>
<keyword evidence="2" id="KW-1185">Reference proteome</keyword>
<evidence type="ECO:0000313" key="2">
    <source>
        <dbReference type="Proteomes" id="UP000199701"/>
    </source>
</evidence>
<dbReference type="AlphaFoldDB" id="A0A1I0RM69"/>
<organism evidence="1 2">
    <name type="scientific">[Clostridium] fimetarium</name>
    <dbReference type="NCBI Taxonomy" id="99656"/>
    <lineage>
        <taxon>Bacteria</taxon>
        <taxon>Bacillati</taxon>
        <taxon>Bacillota</taxon>
        <taxon>Clostridia</taxon>
        <taxon>Lachnospirales</taxon>
        <taxon>Lachnospiraceae</taxon>
    </lineage>
</organism>
<accession>A0A1I0RM69</accession>
<name>A0A1I0RM69_9FIRM</name>
<gene>
    <name evidence="1" type="ORF">SAMN05421659_11866</name>
</gene>
<dbReference type="RefSeq" id="WP_092456964.1">
    <property type="nucleotide sequence ID" value="NZ_FOJI01000018.1"/>
</dbReference>